<proteinExistence type="predicted"/>
<dbReference type="KEGG" id="ttc:FOKN1_0732"/>
<reference evidence="1 2" key="1">
    <citation type="submission" date="2017-05" db="EMBL/GenBank/DDBJ databases">
        <title>Thiocyanate degradation by Thiohalobacter thiocyanaticus FOKN1.</title>
        <authorList>
            <person name="Oshiki M."/>
            <person name="Fukushima T."/>
            <person name="Kawano S."/>
            <person name="Nakagawa J."/>
        </authorList>
    </citation>
    <scope>NUCLEOTIDE SEQUENCE [LARGE SCALE GENOMIC DNA]</scope>
    <source>
        <strain evidence="1 2">FOKN1</strain>
    </source>
</reference>
<keyword evidence="2" id="KW-1185">Reference proteome</keyword>
<organism evidence="1 2">
    <name type="scientific">Thiohalobacter thiocyanaticus</name>
    <dbReference type="NCBI Taxonomy" id="585455"/>
    <lineage>
        <taxon>Bacteria</taxon>
        <taxon>Pseudomonadati</taxon>
        <taxon>Pseudomonadota</taxon>
        <taxon>Gammaproteobacteria</taxon>
        <taxon>Thiohalobacterales</taxon>
        <taxon>Thiohalobacteraceae</taxon>
        <taxon>Thiohalobacter</taxon>
    </lineage>
</organism>
<dbReference type="OrthoDB" id="7057085at2"/>
<dbReference type="AlphaFoldDB" id="A0A1Z4VPH7"/>
<dbReference type="RefSeq" id="WP_096364831.1">
    <property type="nucleotide sequence ID" value="NZ_AP018052.1"/>
</dbReference>
<protein>
    <submittedName>
        <fullName evidence="1">Galactose mutarotase</fullName>
    </submittedName>
</protein>
<sequence>MKRLLPLLILLLLVLVLVPLLRDGQSPREPVTGLPWQVETTPEGMSRVFGLTLGESSFGDALQQHGRDAELAIIADPGEAGALELFYSRFMAGMLSGRLILGTRLDSATLRELRERAVSSRVLDSGARRFSLDPADLPTAHAATIASITFIPAADIDVEVAEHRFGVPSERIQINAQVEHLLYPELGLDLILDRDGKEVLQYVPPREFDRLRRPLTQAAEAEPATSR</sequence>
<dbReference type="Proteomes" id="UP000218765">
    <property type="component" value="Chromosome"/>
</dbReference>
<evidence type="ECO:0000313" key="1">
    <source>
        <dbReference type="EMBL" id="BAZ93134.1"/>
    </source>
</evidence>
<dbReference type="EMBL" id="AP018052">
    <property type="protein sequence ID" value="BAZ93134.1"/>
    <property type="molecule type" value="Genomic_DNA"/>
</dbReference>
<accession>A0A1Z4VPH7</accession>
<evidence type="ECO:0000313" key="2">
    <source>
        <dbReference type="Proteomes" id="UP000218765"/>
    </source>
</evidence>
<gene>
    <name evidence="1" type="ORF">FOKN1_0732</name>
</gene>
<name>A0A1Z4VPH7_9GAMM</name>